<dbReference type="CDD" id="cd02042">
    <property type="entry name" value="ParAB_family"/>
    <property type="match status" value="1"/>
</dbReference>
<dbReference type="NCBIfam" id="NF041546">
    <property type="entry name" value="ParA_partition"/>
    <property type="match status" value="1"/>
</dbReference>
<dbReference type="PIRSF" id="PIRSF009320">
    <property type="entry name" value="Nuc_binding_HP_1000"/>
    <property type="match status" value="1"/>
</dbReference>
<gene>
    <name evidence="2" type="ORF">IFO67_05920</name>
</gene>
<evidence type="ECO:0000313" key="2">
    <source>
        <dbReference type="EMBL" id="MBD8502414.1"/>
    </source>
</evidence>
<dbReference type="SUPFAM" id="SSF52540">
    <property type="entry name" value="P-loop containing nucleoside triphosphate hydrolases"/>
    <property type="match status" value="1"/>
</dbReference>
<name>A0ABR9B917_9RHOO</name>
<keyword evidence="3" id="KW-1185">Reference proteome</keyword>
<dbReference type="InterPro" id="IPR048089">
    <property type="entry name" value="McdA"/>
</dbReference>
<sequence>MKKQLSIALVSQKGGAGKTTIAMQLAAALSAGGRRVAVADLDPQESALRWNEAASGEPPFPERVFAVAGDAAAIAETVRRGAEECALVVLDCPPSIEHPHTLAALEFVDLALVPVVPGPTDLWSTRAVERLILLVQQRRRALRAALLPNRVQRTALAGDVLEVMREFSLPVMPVALAQRTAYAQSAVQGGSVFQLGRAAQAAREEMTRLAAAVIDMTGEKNR</sequence>
<comment type="caution">
    <text evidence="2">The sequence shown here is derived from an EMBL/GenBank/DDBJ whole genome shotgun (WGS) entry which is preliminary data.</text>
</comment>
<organism evidence="2 3">
    <name type="scientific">Thauera sedimentorum</name>
    <dbReference type="NCBI Taxonomy" id="2767595"/>
    <lineage>
        <taxon>Bacteria</taxon>
        <taxon>Pseudomonadati</taxon>
        <taxon>Pseudomonadota</taxon>
        <taxon>Betaproteobacteria</taxon>
        <taxon>Rhodocyclales</taxon>
        <taxon>Zoogloeaceae</taxon>
        <taxon>Thauera</taxon>
    </lineage>
</organism>
<feature type="domain" description="CobQ/CobB/MinD/ParA nucleotide binding" evidence="1">
    <location>
        <begin position="7"/>
        <end position="186"/>
    </location>
</feature>
<dbReference type="EMBL" id="JACYTO010000001">
    <property type="protein sequence ID" value="MBD8502414.1"/>
    <property type="molecule type" value="Genomic_DNA"/>
</dbReference>
<reference evidence="3" key="1">
    <citation type="submission" date="2023-07" db="EMBL/GenBank/DDBJ databases">
        <title>Thauera sp. CAU 1555 isolated from sand of Yaerae Beach.</title>
        <authorList>
            <person name="Kim W."/>
        </authorList>
    </citation>
    <scope>NUCLEOTIDE SEQUENCE [LARGE SCALE GENOMIC DNA]</scope>
    <source>
        <strain evidence="3">CAU 1555</strain>
    </source>
</reference>
<dbReference type="InterPro" id="IPR050678">
    <property type="entry name" value="DNA_Partitioning_ATPase"/>
</dbReference>
<dbReference type="RefSeq" id="WP_187717197.1">
    <property type="nucleotide sequence ID" value="NZ_JACTAH010000001.1"/>
</dbReference>
<evidence type="ECO:0000259" key="1">
    <source>
        <dbReference type="Pfam" id="PF01656"/>
    </source>
</evidence>
<dbReference type="InterPro" id="IPR027417">
    <property type="entry name" value="P-loop_NTPase"/>
</dbReference>
<dbReference type="Gene3D" id="3.40.50.300">
    <property type="entry name" value="P-loop containing nucleotide triphosphate hydrolases"/>
    <property type="match status" value="1"/>
</dbReference>
<dbReference type="Pfam" id="PF01656">
    <property type="entry name" value="CbiA"/>
    <property type="match status" value="1"/>
</dbReference>
<evidence type="ECO:0000313" key="3">
    <source>
        <dbReference type="Proteomes" id="UP000603602"/>
    </source>
</evidence>
<dbReference type="PANTHER" id="PTHR13696:SF96">
    <property type="entry name" value="COBQ_COBB_MIND_PARA NUCLEOTIDE BINDING DOMAIN-CONTAINING PROTEIN"/>
    <property type="match status" value="1"/>
</dbReference>
<protein>
    <submittedName>
        <fullName evidence="2">AAA family ATPase</fullName>
    </submittedName>
</protein>
<dbReference type="InterPro" id="IPR002586">
    <property type="entry name" value="CobQ/CobB/MinD/ParA_Nub-bd_dom"/>
</dbReference>
<accession>A0ABR9B917</accession>
<dbReference type="Proteomes" id="UP000603602">
    <property type="component" value="Unassembled WGS sequence"/>
</dbReference>
<dbReference type="PANTHER" id="PTHR13696">
    <property type="entry name" value="P-LOOP CONTAINING NUCLEOSIDE TRIPHOSPHATE HYDROLASE"/>
    <property type="match status" value="1"/>
</dbReference>
<proteinExistence type="predicted"/>